<dbReference type="PANTHER" id="PTHR37029:SF1">
    <property type="entry name" value="SSR1768 PROTEIN"/>
    <property type="match status" value="1"/>
</dbReference>
<name>A0A6A7Y0G8_9HYPH</name>
<protein>
    <submittedName>
        <fullName evidence="1">DUF2283 domain-containing protein</fullName>
    </submittedName>
</protein>
<organism evidence="1 2">
    <name type="scientific">Segnochrobactrum spirostomi</name>
    <dbReference type="NCBI Taxonomy" id="2608987"/>
    <lineage>
        <taxon>Bacteria</taxon>
        <taxon>Pseudomonadati</taxon>
        <taxon>Pseudomonadota</taxon>
        <taxon>Alphaproteobacteria</taxon>
        <taxon>Hyphomicrobiales</taxon>
        <taxon>Segnochrobactraceae</taxon>
        <taxon>Segnochrobactrum</taxon>
    </lineage>
</organism>
<sequence>MKVDYDVQSDALYLRFADGKIEESEEVSPGVVLDFDAAGRIVGLEVLSASVKLAPGALPAAAE</sequence>
<dbReference type="EMBL" id="VWNA01000001">
    <property type="protein sequence ID" value="MQT12235.1"/>
    <property type="molecule type" value="Genomic_DNA"/>
</dbReference>
<accession>A0A6A7Y0G8</accession>
<gene>
    <name evidence="1" type="ORF">F0357_06075</name>
</gene>
<proteinExistence type="predicted"/>
<dbReference type="Pfam" id="PF10049">
    <property type="entry name" value="DUF2283"/>
    <property type="match status" value="1"/>
</dbReference>
<dbReference type="PANTHER" id="PTHR37029">
    <property type="entry name" value="SSR1768 PROTEIN"/>
    <property type="match status" value="1"/>
</dbReference>
<dbReference type="RefSeq" id="WP_312861475.1">
    <property type="nucleotide sequence ID" value="NZ_VWNA01000001.1"/>
</dbReference>
<reference evidence="1 2" key="1">
    <citation type="submission" date="2019-09" db="EMBL/GenBank/DDBJ databases">
        <title>Segnochrobactrum spirostomi gen. nov., sp. nov., isolated from the ciliate Spirostomum cf. yagiui and description of a novel family, Segnochrobactraceae fam. nov. within the order Rhizobiales of the class Alphaproteobacteria.</title>
        <authorList>
            <person name="Akter S."/>
            <person name="Shazib S.U.A."/>
            <person name="Shin M.K."/>
        </authorList>
    </citation>
    <scope>NUCLEOTIDE SEQUENCE [LARGE SCALE GENOMIC DNA]</scope>
    <source>
        <strain evidence="1 2">Sp-1</strain>
    </source>
</reference>
<comment type="caution">
    <text evidence="1">The sequence shown here is derived from an EMBL/GenBank/DDBJ whole genome shotgun (WGS) entry which is preliminary data.</text>
</comment>
<dbReference type="AlphaFoldDB" id="A0A6A7Y0G8"/>
<keyword evidence="2" id="KW-1185">Reference proteome</keyword>
<dbReference type="InterPro" id="IPR019270">
    <property type="entry name" value="DUF2283"/>
</dbReference>
<evidence type="ECO:0000313" key="1">
    <source>
        <dbReference type="EMBL" id="MQT12235.1"/>
    </source>
</evidence>
<evidence type="ECO:0000313" key="2">
    <source>
        <dbReference type="Proteomes" id="UP000332515"/>
    </source>
</evidence>
<dbReference type="Proteomes" id="UP000332515">
    <property type="component" value="Unassembled WGS sequence"/>
</dbReference>